<dbReference type="Proteomes" id="UP000315343">
    <property type="component" value="Unassembled WGS sequence"/>
</dbReference>
<dbReference type="GO" id="GO:0032993">
    <property type="term" value="C:protein-DNA complex"/>
    <property type="evidence" value="ECO:0007669"/>
    <property type="project" value="TreeGrafter"/>
</dbReference>
<proteinExistence type="predicted"/>
<evidence type="ECO:0000313" key="11">
    <source>
        <dbReference type="Proteomes" id="UP000315343"/>
    </source>
</evidence>
<dbReference type="PROSITE" id="PS51755">
    <property type="entry name" value="OMPR_PHOB"/>
    <property type="match status" value="1"/>
</dbReference>
<dbReference type="InterPro" id="IPR036388">
    <property type="entry name" value="WH-like_DNA-bd_sf"/>
</dbReference>
<keyword evidence="1 6" id="KW-0597">Phosphoprotein</keyword>
<evidence type="ECO:0000256" key="7">
    <source>
        <dbReference type="PROSITE-ProRule" id="PRU01091"/>
    </source>
</evidence>
<evidence type="ECO:0000256" key="3">
    <source>
        <dbReference type="ARBA" id="ARBA00023015"/>
    </source>
</evidence>
<evidence type="ECO:0000259" key="8">
    <source>
        <dbReference type="PROSITE" id="PS50110"/>
    </source>
</evidence>
<comment type="caution">
    <text evidence="10">The sequence shown here is derived from an EMBL/GenBank/DDBJ whole genome shotgun (WGS) entry which is preliminary data.</text>
</comment>
<dbReference type="AlphaFoldDB" id="A0A562JJS8"/>
<dbReference type="GO" id="GO:0000156">
    <property type="term" value="F:phosphorelay response regulator activity"/>
    <property type="evidence" value="ECO:0007669"/>
    <property type="project" value="TreeGrafter"/>
</dbReference>
<dbReference type="InterPro" id="IPR039420">
    <property type="entry name" value="WalR-like"/>
</dbReference>
<dbReference type="Pfam" id="PF00486">
    <property type="entry name" value="Trans_reg_C"/>
    <property type="match status" value="1"/>
</dbReference>
<keyword evidence="2" id="KW-0902">Two-component regulatory system</keyword>
<feature type="modified residue" description="4-aspartylphosphate" evidence="6">
    <location>
        <position position="52"/>
    </location>
</feature>
<organism evidence="10 11">
    <name type="scientific">Sedimentibacter saalensis</name>
    <dbReference type="NCBI Taxonomy" id="130788"/>
    <lineage>
        <taxon>Bacteria</taxon>
        <taxon>Bacillati</taxon>
        <taxon>Bacillota</taxon>
        <taxon>Tissierellia</taxon>
        <taxon>Sedimentibacter</taxon>
    </lineage>
</organism>
<dbReference type="CDD" id="cd17574">
    <property type="entry name" value="REC_OmpR"/>
    <property type="match status" value="1"/>
</dbReference>
<dbReference type="Gene3D" id="1.10.10.10">
    <property type="entry name" value="Winged helix-like DNA-binding domain superfamily/Winged helix DNA-binding domain"/>
    <property type="match status" value="1"/>
</dbReference>
<dbReference type="GO" id="GO:0006355">
    <property type="term" value="P:regulation of DNA-templated transcription"/>
    <property type="evidence" value="ECO:0007669"/>
    <property type="project" value="InterPro"/>
</dbReference>
<feature type="domain" description="Response regulatory" evidence="8">
    <location>
        <begin position="3"/>
        <end position="116"/>
    </location>
</feature>
<dbReference type="GO" id="GO:0005829">
    <property type="term" value="C:cytosol"/>
    <property type="evidence" value="ECO:0007669"/>
    <property type="project" value="TreeGrafter"/>
</dbReference>
<dbReference type="FunFam" id="1.10.10.10:FF:000018">
    <property type="entry name" value="DNA-binding response regulator ResD"/>
    <property type="match status" value="1"/>
</dbReference>
<dbReference type="InterPro" id="IPR001789">
    <property type="entry name" value="Sig_transdc_resp-reg_receiver"/>
</dbReference>
<evidence type="ECO:0000256" key="4">
    <source>
        <dbReference type="ARBA" id="ARBA00023125"/>
    </source>
</evidence>
<feature type="DNA-binding region" description="OmpR/PhoB-type" evidence="7">
    <location>
        <begin position="130"/>
        <end position="229"/>
    </location>
</feature>
<keyword evidence="4 7" id="KW-0238">DNA-binding</keyword>
<evidence type="ECO:0000256" key="6">
    <source>
        <dbReference type="PROSITE-ProRule" id="PRU00169"/>
    </source>
</evidence>
<name>A0A562JJS8_9FIRM</name>
<dbReference type="PANTHER" id="PTHR48111">
    <property type="entry name" value="REGULATOR OF RPOS"/>
    <property type="match status" value="1"/>
</dbReference>
<evidence type="ECO:0000313" key="10">
    <source>
        <dbReference type="EMBL" id="TWH83411.1"/>
    </source>
</evidence>
<evidence type="ECO:0000259" key="9">
    <source>
        <dbReference type="PROSITE" id="PS51755"/>
    </source>
</evidence>
<keyword evidence="5" id="KW-0804">Transcription</keyword>
<dbReference type="InterPro" id="IPR001867">
    <property type="entry name" value="OmpR/PhoB-type_DNA-bd"/>
</dbReference>
<keyword evidence="3" id="KW-0805">Transcription regulation</keyword>
<gene>
    <name evidence="10" type="ORF">LY60_00015</name>
</gene>
<dbReference type="PANTHER" id="PTHR48111:SF26">
    <property type="entry name" value="STAGE 0 SPORULATION PROTEIN A HOMOLOG"/>
    <property type="match status" value="1"/>
</dbReference>
<keyword evidence="11" id="KW-1185">Reference proteome</keyword>
<reference evidence="10 11" key="1">
    <citation type="submission" date="2019-07" db="EMBL/GenBank/DDBJ databases">
        <title>Genomic Encyclopedia of Type Strains, Phase I: the one thousand microbial genomes (KMG-I) project.</title>
        <authorList>
            <person name="Kyrpides N."/>
        </authorList>
    </citation>
    <scope>NUCLEOTIDE SEQUENCE [LARGE SCALE GENOMIC DNA]</scope>
    <source>
        <strain evidence="10 11">DSM 13558</strain>
    </source>
</reference>
<dbReference type="EMBL" id="VLKH01000001">
    <property type="protein sequence ID" value="TWH83411.1"/>
    <property type="molecule type" value="Genomic_DNA"/>
</dbReference>
<evidence type="ECO:0000256" key="1">
    <source>
        <dbReference type="ARBA" id="ARBA00022553"/>
    </source>
</evidence>
<dbReference type="Gene3D" id="3.40.50.2300">
    <property type="match status" value="1"/>
</dbReference>
<dbReference type="OrthoDB" id="9790442at2"/>
<evidence type="ECO:0000256" key="5">
    <source>
        <dbReference type="ARBA" id="ARBA00023163"/>
    </source>
</evidence>
<dbReference type="Pfam" id="PF00072">
    <property type="entry name" value="Response_reg"/>
    <property type="match status" value="1"/>
</dbReference>
<dbReference type="CDD" id="cd00383">
    <property type="entry name" value="trans_reg_C"/>
    <property type="match status" value="1"/>
</dbReference>
<dbReference type="SMART" id="SM00448">
    <property type="entry name" value="REC"/>
    <property type="match status" value="1"/>
</dbReference>
<dbReference type="SMART" id="SM00862">
    <property type="entry name" value="Trans_reg_C"/>
    <property type="match status" value="1"/>
</dbReference>
<protein>
    <submittedName>
        <fullName evidence="10">DNA-binding response OmpR family regulator</fullName>
    </submittedName>
</protein>
<dbReference type="PROSITE" id="PS50110">
    <property type="entry name" value="RESPONSE_REGULATORY"/>
    <property type="match status" value="1"/>
</dbReference>
<dbReference type="GO" id="GO:0000976">
    <property type="term" value="F:transcription cis-regulatory region binding"/>
    <property type="evidence" value="ECO:0007669"/>
    <property type="project" value="TreeGrafter"/>
</dbReference>
<dbReference type="Gene3D" id="6.10.250.690">
    <property type="match status" value="1"/>
</dbReference>
<dbReference type="SUPFAM" id="SSF52172">
    <property type="entry name" value="CheY-like"/>
    <property type="match status" value="1"/>
</dbReference>
<dbReference type="InterPro" id="IPR011006">
    <property type="entry name" value="CheY-like_superfamily"/>
</dbReference>
<sequence>MKKILIIEDDISISELQKDYLEMSGYEVLCAFDGISGLEHIKNECFDLVILDLMLPQKHGFDILREIADSKQIPVLIVSAKSDETFKIKGLNLGADDYITKPFGMGELVARVNSHIKTYEKLKQVPNSNKKLIIVGALSIDKQDRRVYIDDNEVILTQKEFDLLVFLAENPNRVFDKEELFERVWGYDSLSDASTITVHIARIREKIETTPDRRQYIETVWGAGYRFKV</sequence>
<accession>A0A562JJS8</accession>
<evidence type="ECO:0000256" key="2">
    <source>
        <dbReference type="ARBA" id="ARBA00023012"/>
    </source>
</evidence>
<dbReference type="RefSeq" id="WP_145078275.1">
    <property type="nucleotide sequence ID" value="NZ_DAMBUX010000004.1"/>
</dbReference>
<feature type="domain" description="OmpR/PhoB-type" evidence="9">
    <location>
        <begin position="130"/>
        <end position="229"/>
    </location>
</feature>